<dbReference type="AlphaFoldDB" id="A0A061SUT8"/>
<dbReference type="CDD" id="cd00077">
    <property type="entry name" value="HDc"/>
    <property type="match status" value="1"/>
</dbReference>
<evidence type="ECO:0000259" key="1">
    <source>
        <dbReference type="SMART" id="SM00471"/>
    </source>
</evidence>
<dbReference type="GO" id="GO:0016787">
    <property type="term" value="F:hydrolase activity"/>
    <property type="evidence" value="ECO:0007669"/>
    <property type="project" value="UniProtKB-KW"/>
</dbReference>
<dbReference type="EMBL" id="JEMU01000007">
    <property type="protein sequence ID" value="KAJ03274.1"/>
    <property type="molecule type" value="Genomic_DNA"/>
</dbReference>
<proteinExistence type="predicted"/>
<dbReference type="Pfam" id="PF01966">
    <property type="entry name" value="HD"/>
    <property type="match status" value="1"/>
</dbReference>
<dbReference type="Gene3D" id="1.10.3210.50">
    <property type="match status" value="1"/>
</dbReference>
<accession>A0A061SUT8</accession>
<dbReference type="RefSeq" id="WP_037907952.1">
    <property type="nucleotide sequence ID" value="NZ_JEMU01000007.1"/>
</dbReference>
<dbReference type="Proteomes" id="UP000027337">
    <property type="component" value="Unassembled WGS sequence"/>
</dbReference>
<dbReference type="InterPro" id="IPR003607">
    <property type="entry name" value="HD/PDEase_dom"/>
</dbReference>
<gene>
    <name evidence="2" type="ORF">PM02_10310</name>
</gene>
<keyword evidence="2" id="KW-0378">Hydrolase</keyword>
<name>A0A061SUT8_9RHOB</name>
<dbReference type="SMART" id="SM00471">
    <property type="entry name" value="HDc"/>
    <property type="match status" value="1"/>
</dbReference>
<feature type="domain" description="HD/PDEase" evidence="1">
    <location>
        <begin position="20"/>
        <end position="137"/>
    </location>
</feature>
<sequence>MTRQARYEAEVLRVWGDAQDGAHDLWHLRRVWAHCQQIAKAEGGADLKVLQAAAIFHDVINLPKDHPNRADAARLSADHAVQFLAGGFDQATLDAVHHAIHAHSFSANVPATTLEAQILQDADRLEALGAIGIARCFNVSGQIGRDLFDGADPLATDRPLDDTAFALDHFEVKLFKIAAQLHTRAAREIAADRVDFMKQFQRQLATELSPS</sequence>
<protein>
    <submittedName>
        <fullName evidence="2">Hydrolase</fullName>
    </submittedName>
</protein>
<dbReference type="InterPro" id="IPR006674">
    <property type="entry name" value="HD_domain"/>
</dbReference>
<dbReference type="SUPFAM" id="SSF109604">
    <property type="entry name" value="HD-domain/PDEase-like"/>
    <property type="match status" value="1"/>
</dbReference>
<dbReference type="PANTHER" id="PTHR33594">
    <property type="entry name" value="SUPERFAMILY HYDROLASE, PUTATIVE (AFU_ORTHOLOGUE AFUA_1G03035)-RELATED"/>
    <property type="match status" value="1"/>
</dbReference>
<reference evidence="2 3" key="1">
    <citation type="journal article" date="2014" name="Genome Announc.">
        <title>Draft Genome Sequences of Two Isolates of the Roseobacter Group, Sulfitobacter sp. Strains 3SOLIMAR09 and 1FIGIMAR09, from Harbors of Mallorca Island (Mediterranean Sea).</title>
        <authorList>
            <person name="Mas-Llado M."/>
            <person name="Pina-Villalonga J.M."/>
            <person name="Brunet-Galmes I."/>
            <person name="Nogales B."/>
            <person name="Bosch R."/>
        </authorList>
    </citation>
    <scope>NUCLEOTIDE SEQUENCE [LARGE SCALE GENOMIC DNA]</scope>
    <source>
        <strain evidence="2 3">1FIGIMAR09</strain>
    </source>
</reference>
<comment type="caution">
    <text evidence="2">The sequence shown here is derived from an EMBL/GenBank/DDBJ whole genome shotgun (WGS) entry which is preliminary data.</text>
</comment>
<keyword evidence="3" id="KW-1185">Reference proteome</keyword>
<dbReference type="PANTHER" id="PTHR33594:SF1">
    <property type="entry name" value="HD_PDEASE DOMAIN-CONTAINING PROTEIN"/>
    <property type="match status" value="1"/>
</dbReference>
<organism evidence="2 3">
    <name type="scientific">Sulfitobacter mediterraneus</name>
    <dbReference type="NCBI Taxonomy" id="83219"/>
    <lineage>
        <taxon>Bacteria</taxon>
        <taxon>Pseudomonadati</taxon>
        <taxon>Pseudomonadota</taxon>
        <taxon>Alphaproteobacteria</taxon>
        <taxon>Rhodobacterales</taxon>
        <taxon>Roseobacteraceae</taxon>
        <taxon>Sulfitobacter</taxon>
    </lineage>
</organism>
<evidence type="ECO:0000313" key="3">
    <source>
        <dbReference type="Proteomes" id="UP000027337"/>
    </source>
</evidence>
<dbReference type="STRING" id="83219.PM02_10310"/>
<dbReference type="eggNOG" id="COG1418">
    <property type="taxonomic scope" value="Bacteria"/>
</dbReference>
<evidence type="ECO:0000313" key="2">
    <source>
        <dbReference type="EMBL" id="KAJ03274.1"/>
    </source>
</evidence>